<dbReference type="RefSeq" id="WP_187778401.1">
    <property type="nucleotide sequence ID" value="NZ_JACTUZ010000033.1"/>
</dbReference>
<dbReference type="Proteomes" id="UP000603940">
    <property type="component" value="Unassembled WGS sequence"/>
</dbReference>
<dbReference type="InterPro" id="IPR029035">
    <property type="entry name" value="DHS-like_NAD/FAD-binding_dom"/>
</dbReference>
<dbReference type="PIRSF" id="PIRSF033541">
    <property type="entry name" value="ORF25P_Sir2"/>
    <property type="match status" value="1"/>
</dbReference>
<organism evidence="1 2">
    <name type="scientific">Pseudoroseomonas ludipueritiae</name>
    <dbReference type="NCBI Taxonomy" id="198093"/>
    <lineage>
        <taxon>Bacteria</taxon>
        <taxon>Pseudomonadati</taxon>
        <taxon>Pseudomonadota</taxon>
        <taxon>Alphaproteobacteria</taxon>
        <taxon>Acetobacterales</taxon>
        <taxon>Acetobacteraceae</taxon>
        <taxon>Pseudoroseomonas</taxon>
    </lineage>
</organism>
<dbReference type="Pfam" id="PF13289">
    <property type="entry name" value="SIR2_2"/>
    <property type="match status" value="1"/>
</dbReference>
<dbReference type="InterPro" id="IPR014583">
    <property type="entry name" value="Uncharacterised_Sir2-like"/>
</dbReference>
<name>A0ABR7R6B0_9PROT</name>
<dbReference type="Gene3D" id="3.40.50.1220">
    <property type="entry name" value="TPP-binding domain"/>
    <property type="match status" value="1"/>
</dbReference>
<sequence>MQAEFSDLVQIIRERRAILFAGAGLSMSVGLPSWQQLIQHMGEDLGLDPEAFLGTHNSYQTLAEYYRLQKGSIGPLRSWMDRNWNVPDEKVRASRIHEIIVSLDFPIIYTTNYDANLETAYRVHGRDYVKITNTRDIAKADGAATQIVKFHGDFEDDQSLVIAETDYFNRLSFSSPLDVKLWADALGRTILFIGYSMSDLNIRLLLHKLAQIWRASGYEQDRPASFVFMPCESEVQRAVLKTWGVELIAGRNQSPEQALLTFLEELRCGVLGEEE</sequence>
<reference evidence="1 2" key="1">
    <citation type="journal article" date="2009" name="Int. J. Syst. Evol. Microbiol.">
        <title>Transfer of Teichococcus ludipueritiae and Muricoccus roseus to the genus Roseomonas, as Roseomonas ludipueritiae comb. nov. and Roseomonas rosea comb. nov., respectively, and emended description of the genus Roseomonas.</title>
        <authorList>
            <person name="Sanchez-Porro C."/>
            <person name="Gallego V."/>
            <person name="Busse H.J."/>
            <person name="Kampfer P."/>
            <person name="Ventosa A."/>
        </authorList>
    </citation>
    <scope>NUCLEOTIDE SEQUENCE [LARGE SCALE GENOMIC DNA]</scope>
    <source>
        <strain evidence="1 2">DSM 14915</strain>
    </source>
</reference>
<proteinExistence type="predicted"/>
<evidence type="ECO:0000313" key="1">
    <source>
        <dbReference type="EMBL" id="MBC9177265.1"/>
    </source>
</evidence>
<dbReference type="SUPFAM" id="SSF52467">
    <property type="entry name" value="DHS-like NAD/FAD-binding domain"/>
    <property type="match status" value="1"/>
</dbReference>
<accession>A0ABR7R6B0</accession>
<dbReference type="CDD" id="cd01406">
    <property type="entry name" value="SIR2-like"/>
    <property type="match status" value="1"/>
</dbReference>
<keyword evidence="2" id="KW-1185">Reference proteome</keyword>
<comment type="caution">
    <text evidence="1">The sequence shown here is derived from an EMBL/GenBank/DDBJ whole genome shotgun (WGS) entry which is preliminary data.</text>
</comment>
<evidence type="ECO:0000313" key="2">
    <source>
        <dbReference type="Proteomes" id="UP000603940"/>
    </source>
</evidence>
<dbReference type="EMBL" id="JACTUZ010000033">
    <property type="protein sequence ID" value="MBC9177265.1"/>
    <property type="molecule type" value="Genomic_DNA"/>
</dbReference>
<gene>
    <name evidence="1" type="ORF">IBL25_09980</name>
</gene>
<protein>
    <submittedName>
        <fullName evidence="1">SIR2 family protein</fullName>
    </submittedName>
</protein>